<name>A0A7I9W4D1_MYCAG</name>
<protein>
    <submittedName>
        <fullName evidence="2">Putative transglutaminase-like protein</fullName>
    </submittedName>
</protein>
<dbReference type="EMBL" id="BLKS01000001">
    <property type="protein sequence ID" value="GFG52249.1"/>
    <property type="molecule type" value="Genomic_DNA"/>
</dbReference>
<dbReference type="Pfam" id="PF01841">
    <property type="entry name" value="Transglut_core"/>
    <property type="match status" value="1"/>
</dbReference>
<dbReference type="InterPro" id="IPR002931">
    <property type="entry name" value="Transglutaminase-like"/>
</dbReference>
<dbReference type="InterPro" id="IPR038765">
    <property type="entry name" value="Papain-like_cys_pep_sf"/>
</dbReference>
<dbReference type="Gene3D" id="2.60.40.2250">
    <property type="match status" value="1"/>
</dbReference>
<comment type="caution">
    <text evidence="2">The sequence shown here is derived from an EMBL/GenBank/DDBJ whole genome shotgun (WGS) entry which is preliminary data.</text>
</comment>
<sequence>MAEEISAAQWNVPGSPSLCPNTAAASTTPVSGVLVPWGRTDLKREVAAVLEVEIEAPTTLEFQIAVAPHPNTDVHEALSFVLDGMGVPAAEISGTHGNRIHKLAVPVGNLRVDYSATICGRTGPAPVSEYDLSVYLRPSRYAEADKFYGFASTEFGSYADSATLLEKVSSWVGTRLNYVPGSSDPIDGAVDTLLAGEGVCRDYAHLVVALLRAVNVPARVVSVYAPGLSPMDFHAVAEAFVDGQWRVVDGTLLAPRQTLVRIATGRDAADTAFLDNHRGAIRLSKIEVTAVVDGRLPVDSIDQLVSIG</sequence>
<reference evidence="2 3" key="1">
    <citation type="journal article" date="2019" name="Emerg. Microbes Infect.">
        <title>Comprehensive subspecies identification of 175 nontuberculous mycobacteria species based on 7547 genomic profiles.</title>
        <authorList>
            <person name="Matsumoto Y."/>
            <person name="Kinjo T."/>
            <person name="Motooka D."/>
            <person name="Nabeya D."/>
            <person name="Jung N."/>
            <person name="Uechi K."/>
            <person name="Horii T."/>
            <person name="Iida T."/>
            <person name="Fujita J."/>
            <person name="Nakamura S."/>
        </authorList>
    </citation>
    <scope>NUCLEOTIDE SEQUENCE [LARGE SCALE GENOMIC DNA]</scope>
    <source>
        <strain evidence="2 3">JCM 6377</strain>
    </source>
</reference>
<dbReference type="PANTHER" id="PTHR33490">
    <property type="entry name" value="BLR5614 PROTEIN-RELATED"/>
    <property type="match status" value="1"/>
</dbReference>
<dbReference type="Gene3D" id="3.10.620.30">
    <property type="match status" value="1"/>
</dbReference>
<evidence type="ECO:0000259" key="1">
    <source>
        <dbReference type="SMART" id="SM00460"/>
    </source>
</evidence>
<accession>A0A7I9W4D1</accession>
<gene>
    <name evidence="2" type="ORF">MAGR_36900</name>
</gene>
<feature type="domain" description="Transglutaminase-like" evidence="1">
    <location>
        <begin position="192"/>
        <end position="252"/>
    </location>
</feature>
<dbReference type="SUPFAM" id="SSF54001">
    <property type="entry name" value="Cysteine proteinases"/>
    <property type="match status" value="1"/>
</dbReference>
<dbReference type="PANTHER" id="PTHR33490:SF12">
    <property type="entry name" value="BLL5557 PROTEIN"/>
    <property type="match status" value="1"/>
</dbReference>
<organism evidence="2 3">
    <name type="scientific">Mycolicibacterium agri</name>
    <name type="common">Mycobacterium agri</name>
    <dbReference type="NCBI Taxonomy" id="36811"/>
    <lineage>
        <taxon>Bacteria</taxon>
        <taxon>Bacillati</taxon>
        <taxon>Actinomycetota</taxon>
        <taxon>Actinomycetes</taxon>
        <taxon>Mycobacteriales</taxon>
        <taxon>Mycobacteriaceae</taxon>
        <taxon>Mycolicibacterium</taxon>
    </lineage>
</organism>
<dbReference type="AlphaFoldDB" id="A0A7I9W4D1"/>
<dbReference type="SMART" id="SM00460">
    <property type="entry name" value="TGc"/>
    <property type="match status" value="1"/>
</dbReference>
<evidence type="ECO:0000313" key="2">
    <source>
        <dbReference type="EMBL" id="GFG52249.1"/>
    </source>
</evidence>
<proteinExistence type="predicted"/>
<evidence type="ECO:0000313" key="3">
    <source>
        <dbReference type="Proteomes" id="UP000465302"/>
    </source>
</evidence>
<dbReference type="Proteomes" id="UP000465302">
    <property type="component" value="Unassembled WGS sequence"/>
</dbReference>